<dbReference type="PANTHER" id="PTHR12352:SF3">
    <property type="entry name" value="NIDOGEN-2"/>
    <property type="match status" value="1"/>
</dbReference>
<reference evidence="7 8" key="1">
    <citation type="submission" date="2019-01" db="EMBL/GenBank/DDBJ databases">
        <authorList>
            <person name="Sayadi A."/>
        </authorList>
    </citation>
    <scope>NUCLEOTIDE SEQUENCE [LARGE SCALE GENOMIC DNA]</scope>
</reference>
<dbReference type="InterPro" id="IPR000716">
    <property type="entry name" value="Thyroglobulin_1"/>
</dbReference>
<comment type="subcellular location">
    <subcellularLocation>
        <location evidence="1">Secreted</location>
    </subcellularLocation>
</comment>
<dbReference type="SMART" id="SM00211">
    <property type="entry name" value="TY"/>
    <property type="match status" value="3"/>
</dbReference>
<sequence>GDRLIPCTSNKDCIKTVRRKCEQSCQPDPGSCMSYWANTDQYKDNYFTASVFKPSCTNEGKWKAIQCKGGVNGRCFCFDANGKRLFGEAVLHKSNQMTCACSRRKADLLSQGRSYAGLHCDSLGNYEKLQCDSGLCWCAEPKTGKVTAPVVPMKAMIKLPCYELSQTGNQYYRQCDSVEYALSLISETLKRHGVRYPNVGSIVCDGDGAFGAYAVKDGIAHCTSRDGNNISPYASEDSLNFDKLNCNCARDKQRYSYKLNCQTNGNYEYLQSAQSSGYYCVDDDGFAKTEIFDKKVNCSKYY</sequence>
<evidence type="ECO:0000313" key="8">
    <source>
        <dbReference type="Proteomes" id="UP000410492"/>
    </source>
</evidence>
<proteinExistence type="predicted"/>
<dbReference type="Pfam" id="PF00086">
    <property type="entry name" value="Thyroglobulin_1"/>
    <property type="match status" value="2"/>
</dbReference>
<dbReference type="SUPFAM" id="SSF57610">
    <property type="entry name" value="Thyroglobulin type-1 domain"/>
    <property type="match status" value="3"/>
</dbReference>
<evidence type="ECO:0000256" key="1">
    <source>
        <dbReference type="ARBA" id="ARBA00004613"/>
    </source>
</evidence>
<evidence type="ECO:0000256" key="5">
    <source>
        <dbReference type="PROSITE-ProRule" id="PRU00500"/>
    </source>
</evidence>
<comment type="caution">
    <text evidence="5">Lacks conserved residue(s) required for the propagation of feature annotation.</text>
</comment>
<protein>
    <recommendedName>
        <fullName evidence="6">Thyroglobulin type-1 domain-containing protein</fullName>
    </recommendedName>
</protein>
<keyword evidence="2" id="KW-0964">Secreted</keyword>
<feature type="domain" description="Thyroglobulin type-1" evidence="6">
    <location>
        <begin position="101"/>
        <end position="161"/>
    </location>
</feature>
<dbReference type="Proteomes" id="UP000410492">
    <property type="component" value="Unassembled WGS sequence"/>
</dbReference>
<feature type="disulfide bond" evidence="5">
    <location>
        <begin position="101"/>
        <end position="120"/>
    </location>
</feature>
<evidence type="ECO:0000256" key="4">
    <source>
        <dbReference type="ARBA" id="ARBA00023157"/>
    </source>
</evidence>
<feature type="domain" description="Thyroglobulin type-1" evidence="6">
    <location>
        <begin position="29"/>
        <end position="99"/>
    </location>
</feature>
<dbReference type="InterPro" id="IPR051950">
    <property type="entry name" value="Dev_reg/Prot_inhib"/>
</dbReference>
<feature type="non-terminal residue" evidence="7">
    <location>
        <position position="1"/>
    </location>
</feature>
<dbReference type="OrthoDB" id="6409105at2759"/>
<name>A0A653D4N7_CALMS</name>
<evidence type="ECO:0000259" key="6">
    <source>
        <dbReference type="PROSITE" id="PS51162"/>
    </source>
</evidence>
<organism evidence="7 8">
    <name type="scientific">Callosobruchus maculatus</name>
    <name type="common">Southern cowpea weevil</name>
    <name type="synonym">Pulse bruchid</name>
    <dbReference type="NCBI Taxonomy" id="64391"/>
    <lineage>
        <taxon>Eukaryota</taxon>
        <taxon>Metazoa</taxon>
        <taxon>Ecdysozoa</taxon>
        <taxon>Arthropoda</taxon>
        <taxon>Hexapoda</taxon>
        <taxon>Insecta</taxon>
        <taxon>Pterygota</taxon>
        <taxon>Neoptera</taxon>
        <taxon>Endopterygota</taxon>
        <taxon>Coleoptera</taxon>
        <taxon>Polyphaga</taxon>
        <taxon>Cucujiformia</taxon>
        <taxon>Chrysomeloidea</taxon>
        <taxon>Chrysomelidae</taxon>
        <taxon>Bruchinae</taxon>
        <taxon>Bruchini</taxon>
        <taxon>Callosobruchus</taxon>
    </lineage>
</organism>
<gene>
    <name evidence="7" type="ORF">CALMAC_LOCUS14347</name>
</gene>
<evidence type="ECO:0000313" key="7">
    <source>
        <dbReference type="EMBL" id="VEN55065.1"/>
    </source>
</evidence>
<dbReference type="AlphaFoldDB" id="A0A653D4N7"/>
<dbReference type="InterPro" id="IPR036857">
    <property type="entry name" value="Thyroglobulin_1_sf"/>
</dbReference>
<dbReference type="GO" id="GO:0005615">
    <property type="term" value="C:extracellular space"/>
    <property type="evidence" value="ECO:0007669"/>
    <property type="project" value="TreeGrafter"/>
</dbReference>
<dbReference type="Gene3D" id="4.10.800.10">
    <property type="entry name" value="Thyroglobulin type-1"/>
    <property type="match status" value="2"/>
</dbReference>
<keyword evidence="4 5" id="KW-1015">Disulfide bond</keyword>
<dbReference type="EMBL" id="CAACVG010010117">
    <property type="protein sequence ID" value="VEN55065.1"/>
    <property type="molecule type" value="Genomic_DNA"/>
</dbReference>
<dbReference type="PROSITE" id="PS51162">
    <property type="entry name" value="THYROGLOBULIN_1_2"/>
    <property type="match status" value="2"/>
</dbReference>
<dbReference type="PANTHER" id="PTHR12352">
    <property type="entry name" value="SECRETED MODULAR CALCIUM-BINDING PROTEIN"/>
    <property type="match status" value="1"/>
</dbReference>
<accession>A0A653D4N7</accession>
<keyword evidence="8" id="KW-1185">Reference proteome</keyword>
<dbReference type="GO" id="GO:0005604">
    <property type="term" value="C:basement membrane"/>
    <property type="evidence" value="ECO:0007669"/>
    <property type="project" value="TreeGrafter"/>
</dbReference>
<keyword evidence="3" id="KW-0677">Repeat</keyword>
<evidence type="ECO:0000256" key="2">
    <source>
        <dbReference type="ARBA" id="ARBA00022525"/>
    </source>
</evidence>
<evidence type="ECO:0000256" key="3">
    <source>
        <dbReference type="ARBA" id="ARBA00022737"/>
    </source>
</evidence>
<dbReference type="GO" id="GO:0007160">
    <property type="term" value="P:cell-matrix adhesion"/>
    <property type="evidence" value="ECO:0007669"/>
    <property type="project" value="TreeGrafter"/>
</dbReference>